<evidence type="ECO:0000313" key="1">
    <source>
        <dbReference type="EMBL" id="SKB83562.1"/>
    </source>
</evidence>
<accession>A0A1T5EHR0</accession>
<keyword evidence="2" id="KW-1185">Reference proteome</keyword>
<name>A0A1T5EHR0_9BACT</name>
<reference evidence="2" key="1">
    <citation type="submission" date="2017-02" db="EMBL/GenBank/DDBJ databases">
        <authorList>
            <person name="Varghese N."/>
            <person name="Submissions S."/>
        </authorList>
    </citation>
    <scope>NUCLEOTIDE SEQUENCE [LARGE SCALE GENOMIC DNA]</scope>
    <source>
        <strain evidence="2">DSM 24967</strain>
    </source>
</reference>
<dbReference type="RefSeq" id="WP_079684383.1">
    <property type="nucleotide sequence ID" value="NZ_FUYQ01000027.1"/>
</dbReference>
<dbReference type="Proteomes" id="UP000190852">
    <property type="component" value="Unassembled WGS sequence"/>
</dbReference>
<organism evidence="1 2">
    <name type="scientific">Parabacteroides chartae</name>
    <dbReference type="NCBI Taxonomy" id="1037355"/>
    <lineage>
        <taxon>Bacteria</taxon>
        <taxon>Pseudomonadati</taxon>
        <taxon>Bacteroidota</taxon>
        <taxon>Bacteroidia</taxon>
        <taxon>Bacteroidales</taxon>
        <taxon>Tannerellaceae</taxon>
        <taxon>Parabacteroides</taxon>
    </lineage>
</organism>
<protein>
    <submittedName>
        <fullName evidence="1">Uncharacterized protein</fullName>
    </submittedName>
</protein>
<dbReference type="AlphaFoldDB" id="A0A1T5EHR0"/>
<proteinExistence type="predicted"/>
<sequence length="131" mass="14901">MKIGIRHSESKVWFRRWSRKSYAVFASLHKQVLISRVGKSITEASLSKEKKGKQFFIFITQEETAENDASYPDPPLSYLLPDTLFALTAVLISETAANAHAITGNYNLKYSNRIILELGSILIRFFCITKN</sequence>
<dbReference type="EMBL" id="FUYQ01000027">
    <property type="protein sequence ID" value="SKB83562.1"/>
    <property type="molecule type" value="Genomic_DNA"/>
</dbReference>
<gene>
    <name evidence="1" type="ORF">SAMN05660349_02974</name>
</gene>
<evidence type="ECO:0000313" key="2">
    <source>
        <dbReference type="Proteomes" id="UP000190852"/>
    </source>
</evidence>